<dbReference type="AlphaFoldDB" id="A0A7W2JH66"/>
<reference evidence="1 2" key="1">
    <citation type="submission" date="2020-07" db="EMBL/GenBank/DDBJ databases">
        <title>Diversity of carbapenemase encoding genes among Pseudomonas putida group clinical isolates in a tertiary Brazilian hospital.</title>
        <authorList>
            <person name="Alberto-Lei F."/>
            <person name="Nodari C.S."/>
            <person name="Streling A.P."/>
            <person name="Paulino J.T."/>
            <person name="Bessa-Neto F.O."/>
            <person name="Cayo R."/>
            <person name="Gales A.C."/>
        </authorList>
    </citation>
    <scope>NUCLEOTIDE SEQUENCE [LARGE SCALE GENOMIC DNA]</scope>
    <source>
        <strain evidence="1 2">14535</strain>
    </source>
</reference>
<gene>
    <name evidence="1" type="ORF">H4C44_07190</name>
</gene>
<dbReference type="RefSeq" id="WP_023661609.1">
    <property type="nucleotide sequence ID" value="NZ_JACGCU010000008.1"/>
</dbReference>
<sequence length="71" mass="8370">MMRFFRPMRGCRIFASAKHMTRPAGEFVGWCEKVEENICIFRDGAAVDRLIWRFNNSNGAQELNSWYEYSA</sequence>
<evidence type="ECO:0000313" key="2">
    <source>
        <dbReference type="Proteomes" id="UP000556620"/>
    </source>
</evidence>
<accession>A0A7W2JH66</accession>
<proteinExistence type="predicted"/>
<name>A0A7W2JH66_9PSED</name>
<protein>
    <submittedName>
        <fullName evidence="1">Uncharacterized protein</fullName>
    </submittedName>
</protein>
<evidence type="ECO:0000313" key="1">
    <source>
        <dbReference type="EMBL" id="MBA6058952.1"/>
    </source>
</evidence>
<dbReference type="EMBL" id="JACGCU010000008">
    <property type="protein sequence ID" value="MBA6058952.1"/>
    <property type="molecule type" value="Genomic_DNA"/>
</dbReference>
<organism evidence="1 2">
    <name type="scientific">Pseudomonas juntendi</name>
    <dbReference type="NCBI Taxonomy" id="2666183"/>
    <lineage>
        <taxon>Bacteria</taxon>
        <taxon>Pseudomonadati</taxon>
        <taxon>Pseudomonadota</taxon>
        <taxon>Gammaproteobacteria</taxon>
        <taxon>Pseudomonadales</taxon>
        <taxon>Pseudomonadaceae</taxon>
        <taxon>Pseudomonas</taxon>
    </lineage>
</organism>
<dbReference type="Proteomes" id="UP000556620">
    <property type="component" value="Unassembled WGS sequence"/>
</dbReference>
<comment type="caution">
    <text evidence="1">The sequence shown here is derived from an EMBL/GenBank/DDBJ whole genome shotgun (WGS) entry which is preliminary data.</text>
</comment>